<proteinExistence type="inferred from homology"/>
<keyword evidence="10" id="KW-1185">Reference proteome</keyword>
<gene>
    <name evidence="9" type="ORF">HBF25_13400</name>
</gene>
<organism evidence="9 10">
    <name type="scientific">Luteibacter anthropi</name>
    <dbReference type="NCBI Taxonomy" id="564369"/>
    <lineage>
        <taxon>Bacteria</taxon>
        <taxon>Pseudomonadati</taxon>
        <taxon>Pseudomonadota</taxon>
        <taxon>Gammaproteobacteria</taxon>
        <taxon>Lysobacterales</taxon>
        <taxon>Rhodanobacteraceae</taxon>
        <taxon>Luteibacter</taxon>
    </lineage>
</organism>
<keyword evidence="6 7" id="KW-0472">Membrane</keyword>
<evidence type="ECO:0000256" key="3">
    <source>
        <dbReference type="ARBA" id="ARBA00022475"/>
    </source>
</evidence>
<dbReference type="PANTHER" id="PTHR30151">
    <property type="entry name" value="ALKANE SULFONATE ABC TRANSPORTER-RELATED, MEMBRANE SUBUNIT"/>
    <property type="match status" value="1"/>
</dbReference>
<name>A0A7X5UBD5_9GAMM</name>
<dbReference type="InterPro" id="IPR000515">
    <property type="entry name" value="MetI-like"/>
</dbReference>
<dbReference type="CDD" id="cd06261">
    <property type="entry name" value="TM_PBP2"/>
    <property type="match status" value="1"/>
</dbReference>
<evidence type="ECO:0000256" key="1">
    <source>
        <dbReference type="ARBA" id="ARBA00004651"/>
    </source>
</evidence>
<dbReference type="InterPro" id="IPR035906">
    <property type="entry name" value="MetI-like_sf"/>
</dbReference>
<dbReference type="RefSeq" id="WP_166949192.1">
    <property type="nucleotide sequence ID" value="NZ_CP077072.1"/>
</dbReference>
<feature type="transmembrane region" description="Helical" evidence="7">
    <location>
        <begin position="121"/>
        <end position="154"/>
    </location>
</feature>
<feature type="transmembrane region" description="Helical" evidence="7">
    <location>
        <begin position="20"/>
        <end position="39"/>
    </location>
</feature>
<dbReference type="Proteomes" id="UP000490980">
    <property type="component" value="Unassembled WGS sequence"/>
</dbReference>
<dbReference type="FunFam" id="1.10.3720.10:FF:000003">
    <property type="entry name" value="Aliphatic sulfonate ABC transporter permease"/>
    <property type="match status" value="1"/>
</dbReference>
<dbReference type="GO" id="GO:0042918">
    <property type="term" value="P:alkanesulfonate transmembrane transport"/>
    <property type="evidence" value="ECO:0007669"/>
    <property type="project" value="UniProtKB-ARBA"/>
</dbReference>
<feature type="transmembrane region" description="Helical" evidence="7">
    <location>
        <begin position="174"/>
        <end position="193"/>
    </location>
</feature>
<dbReference type="PANTHER" id="PTHR30151:SF0">
    <property type="entry name" value="ABC TRANSPORTER PERMEASE PROTEIN MJ0413-RELATED"/>
    <property type="match status" value="1"/>
</dbReference>
<dbReference type="Gene3D" id="1.10.3720.10">
    <property type="entry name" value="MetI-like"/>
    <property type="match status" value="1"/>
</dbReference>
<protein>
    <submittedName>
        <fullName evidence="9">ABC transporter permease</fullName>
    </submittedName>
</protein>
<feature type="transmembrane region" description="Helical" evidence="7">
    <location>
        <begin position="51"/>
        <end position="73"/>
    </location>
</feature>
<feature type="domain" description="ABC transmembrane type-1" evidence="8">
    <location>
        <begin position="13"/>
        <end position="193"/>
    </location>
</feature>
<comment type="subcellular location">
    <subcellularLocation>
        <location evidence="1 7">Cell membrane</location>
        <topology evidence="1 7">Multi-pass membrane protein</topology>
    </subcellularLocation>
</comment>
<dbReference type="EMBL" id="JAARLZ010000006">
    <property type="protein sequence ID" value="NII07380.1"/>
    <property type="molecule type" value="Genomic_DNA"/>
</dbReference>
<accession>A0A7X5UBD5</accession>
<evidence type="ECO:0000313" key="10">
    <source>
        <dbReference type="Proteomes" id="UP000490980"/>
    </source>
</evidence>
<evidence type="ECO:0000256" key="5">
    <source>
        <dbReference type="ARBA" id="ARBA00022989"/>
    </source>
</evidence>
<keyword evidence="4 7" id="KW-0812">Transmembrane</keyword>
<sequence length="208" mass="22609">MEEVTTGRLFTDLIASLFRVISGFTLAVALGIPAGLWLGARVRVRSALLPIVNFFRSLSPLAWIPFAILWFGIGDAPAVFLIFMTTFFPMVLTAAAAVANVPSLYLKVGNDVGFSQREMFWALILPAVAPQLITALRITAGLAWVIVVAAEMIVGRDGLGFAIWDARNGLRMDLLVSGMIVIGAIGTLLDVLLRQLARHPGVRWAYDR</sequence>
<dbReference type="PROSITE" id="PS50928">
    <property type="entry name" value="ABC_TM1"/>
    <property type="match status" value="1"/>
</dbReference>
<dbReference type="AlphaFoldDB" id="A0A7X5UBD5"/>
<comment type="similarity">
    <text evidence="7">Belongs to the binding-protein-dependent transport system permease family.</text>
</comment>
<evidence type="ECO:0000256" key="7">
    <source>
        <dbReference type="RuleBase" id="RU363032"/>
    </source>
</evidence>
<comment type="caution">
    <text evidence="9">The sequence shown here is derived from an EMBL/GenBank/DDBJ whole genome shotgun (WGS) entry which is preliminary data.</text>
</comment>
<keyword evidence="5 7" id="KW-1133">Transmembrane helix</keyword>
<dbReference type="Pfam" id="PF00528">
    <property type="entry name" value="BPD_transp_1"/>
    <property type="match status" value="1"/>
</dbReference>
<feature type="transmembrane region" description="Helical" evidence="7">
    <location>
        <begin position="79"/>
        <end position="101"/>
    </location>
</feature>
<dbReference type="SUPFAM" id="SSF161098">
    <property type="entry name" value="MetI-like"/>
    <property type="match status" value="1"/>
</dbReference>
<keyword evidence="2 7" id="KW-0813">Transport</keyword>
<evidence type="ECO:0000256" key="2">
    <source>
        <dbReference type="ARBA" id="ARBA00022448"/>
    </source>
</evidence>
<evidence type="ECO:0000256" key="4">
    <source>
        <dbReference type="ARBA" id="ARBA00022692"/>
    </source>
</evidence>
<evidence type="ECO:0000256" key="6">
    <source>
        <dbReference type="ARBA" id="ARBA00023136"/>
    </source>
</evidence>
<evidence type="ECO:0000259" key="8">
    <source>
        <dbReference type="PROSITE" id="PS50928"/>
    </source>
</evidence>
<dbReference type="GO" id="GO:0005886">
    <property type="term" value="C:plasma membrane"/>
    <property type="evidence" value="ECO:0007669"/>
    <property type="project" value="UniProtKB-SubCell"/>
</dbReference>
<reference evidence="9 10" key="1">
    <citation type="submission" date="2020-03" db="EMBL/GenBank/DDBJ databases">
        <authorList>
            <person name="Lai Q."/>
        </authorList>
    </citation>
    <scope>NUCLEOTIDE SEQUENCE [LARGE SCALE GENOMIC DNA]</scope>
    <source>
        <strain evidence="9 10">CCUG 25036</strain>
    </source>
</reference>
<evidence type="ECO:0000313" key="9">
    <source>
        <dbReference type="EMBL" id="NII07380.1"/>
    </source>
</evidence>
<keyword evidence="3" id="KW-1003">Cell membrane</keyword>